<accession>K4I9I1</accession>
<organism evidence="1 2">
    <name type="scientific">Psychroflexus torquis (strain ATCC 700755 / CIP 106069 / ACAM 623)</name>
    <dbReference type="NCBI Taxonomy" id="313595"/>
    <lineage>
        <taxon>Bacteria</taxon>
        <taxon>Pseudomonadati</taxon>
        <taxon>Bacteroidota</taxon>
        <taxon>Flavobacteriia</taxon>
        <taxon>Flavobacteriales</taxon>
        <taxon>Flavobacteriaceae</taxon>
        <taxon>Psychroflexus</taxon>
    </lineage>
</organism>
<dbReference type="SUPFAM" id="SSF53850">
    <property type="entry name" value="Periplasmic binding protein-like II"/>
    <property type="match status" value="1"/>
</dbReference>
<reference evidence="1" key="2">
    <citation type="submission" date="2012-09" db="EMBL/GenBank/DDBJ databases">
        <title>The complete sequence of Psychroflexus torquis an extreme psychrophile from sea-ice that is stimulated by light.</title>
        <authorList>
            <person name="Feng S."/>
            <person name="Powell S.M."/>
            <person name="Bowman J.P."/>
        </authorList>
    </citation>
    <scope>NUCLEOTIDE SEQUENCE [LARGE SCALE GENOMIC DNA]</scope>
    <source>
        <strain evidence="1">ATCC 700755</strain>
    </source>
</reference>
<name>K4I9I1_PSYTT</name>
<dbReference type="HOGENOM" id="CLU_066015_2_0_10"/>
<dbReference type="RefSeq" id="WP_015022911.1">
    <property type="nucleotide sequence ID" value="NC_018721.1"/>
</dbReference>
<proteinExistence type="predicted"/>
<dbReference type="Gene3D" id="3.40.190.10">
    <property type="entry name" value="Periplasmic binding protein-like II"/>
    <property type="match status" value="2"/>
</dbReference>
<keyword evidence="2" id="KW-1185">Reference proteome</keyword>
<dbReference type="OrthoDB" id="6382787at2"/>
<protein>
    <submittedName>
        <fullName evidence="1">Uncharacterized protein</fullName>
    </submittedName>
</protein>
<reference evidence="1" key="1">
    <citation type="submission" date="2006-03" db="EMBL/GenBank/DDBJ databases">
        <authorList>
            <person name="Bowman J."/>
            <person name="Ferriera S."/>
            <person name="Johnson J."/>
            <person name="Kravitz S."/>
            <person name="Halpern A."/>
            <person name="Remington K."/>
            <person name="Beeson K."/>
            <person name="Tran B."/>
            <person name="Rogers Y.-H."/>
            <person name="Friedman R."/>
            <person name="Venter J.C."/>
        </authorList>
    </citation>
    <scope>NUCLEOTIDE SEQUENCE [LARGE SCALE GENOMIC DNA]</scope>
    <source>
        <strain evidence="1">ATCC 700755</strain>
    </source>
</reference>
<dbReference type="AlphaFoldDB" id="K4I9I1"/>
<dbReference type="EMBL" id="CP003879">
    <property type="protein sequence ID" value="AFU67292.1"/>
    <property type="molecule type" value="Genomic_DNA"/>
</dbReference>
<evidence type="ECO:0000313" key="2">
    <source>
        <dbReference type="Proteomes" id="UP000008514"/>
    </source>
</evidence>
<dbReference type="eggNOG" id="COG0834">
    <property type="taxonomic scope" value="Bacteria"/>
</dbReference>
<dbReference type="STRING" id="313595.P700755_000244"/>
<dbReference type="KEGG" id="ptq:P700755_000244"/>
<dbReference type="Proteomes" id="UP000008514">
    <property type="component" value="Chromosome"/>
</dbReference>
<evidence type="ECO:0000313" key="1">
    <source>
        <dbReference type="EMBL" id="AFU67292.1"/>
    </source>
</evidence>
<gene>
    <name evidence="1" type="ordered locus">P700755_000244</name>
</gene>
<sequence>MISKPLARNLLGYRILIIKDKDTFKFKEANSKDIKQLTLGIPETWSDADIFRTNEFKVSEKGSFDDVFNRLVSGEFDYTTFGANEVESIFKNRASQHADLSIENSLMFFYPFPLVFYINPEQPQLAVRVEKGLENIENNGVLSGIFDSYYKLLIEDLNLKHRKIISLNNPLIPDEFADLKPDLKSLSL</sequence>